<name>A0A9W8GI25_9FUNG</name>
<dbReference type="Proteomes" id="UP001151516">
    <property type="component" value="Unassembled WGS sequence"/>
</dbReference>
<keyword evidence="3" id="KW-1185">Reference proteome</keyword>
<proteinExistence type="predicted"/>
<organism evidence="2 3">
    <name type="scientific">Coemansia spiralis</name>
    <dbReference type="NCBI Taxonomy" id="417178"/>
    <lineage>
        <taxon>Eukaryota</taxon>
        <taxon>Fungi</taxon>
        <taxon>Fungi incertae sedis</taxon>
        <taxon>Zoopagomycota</taxon>
        <taxon>Kickxellomycotina</taxon>
        <taxon>Kickxellomycetes</taxon>
        <taxon>Kickxellales</taxon>
        <taxon>Kickxellaceae</taxon>
        <taxon>Coemansia</taxon>
    </lineage>
</organism>
<evidence type="ECO:0000313" key="3">
    <source>
        <dbReference type="Proteomes" id="UP001151516"/>
    </source>
</evidence>
<comment type="caution">
    <text evidence="2">The sequence shown here is derived from an EMBL/GenBank/DDBJ whole genome shotgun (WGS) entry which is preliminary data.</text>
</comment>
<dbReference type="AlphaFoldDB" id="A0A9W8GI25"/>
<gene>
    <name evidence="2" type="ORF">IWW39_001371</name>
</gene>
<evidence type="ECO:0000313" key="2">
    <source>
        <dbReference type="EMBL" id="KAJ2689567.1"/>
    </source>
</evidence>
<dbReference type="EMBL" id="JANBTX010000023">
    <property type="protein sequence ID" value="KAJ2689567.1"/>
    <property type="molecule type" value="Genomic_DNA"/>
</dbReference>
<feature type="compositionally biased region" description="Low complexity" evidence="1">
    <location>
        <begin position="13"/>
        <end position="63"/>
    </location>
</feature>
<reference evidence="2" key="1">
    <citation type="submission" date="2022-07" db="EMBL/GenBank/DDBJ databases">
        <title>Phylogenomic reconstructions and comparative analyses of Kickxellomycotina fungi.</title>
        <authorList>
            <person name="Reynolds N.K."/>
            <person name="Stajich J.E."/>
            <person name="Barry K."/>
            <person name="Grigoriev I.V."/>
            <person name="Crous P."/>
            <person name="Smith M.E."/>
        </authorList>
    </citation>
    <scope>NUCLEOTIDE SEQUENCE</scope>
    <source>
        <strain evidence="2">CBS 109367</strain>
    </source>
</reference>
<feature type="region of interest" description="Disordered" evidence="1">
    <location>
        <begin position="1"/>
        <end position="98"/>
    </location>
</feature>
<sequence length="538" mass="56844">MTLPKTKARQPKSAPDTTDSASAPDPDSAVAAAAAATSSSPIDTDIAATTPAPKKTKMAAPKPRLTITPATAVVHSGGRRQPTTGGSGTTPPKQSTLPQKQLLPRIVQQPPLQHQQPAVFAPPPPLGNNSECSLTRIIEMYGERTDILRLVLSAKSDEDKARAEYERRVQEELRYETRRLEFEMLLHSNYFKQQERDQQQPQLVMGPPQQHPHAAVLHSPLARPSTYILALSCLATAHHPASQQQHPSSSSGAHMTASHYGMQSVAHDPNGLRAYHHPDTPGGLDVRTNQHPFAFFKMPPGTPLHHPSAYGEQQHVPHSGNNINSGGSGSSQMSSSRSQLQLSGGSNGSGSKARQQQQQYLGIRDRRPVPPAVSGLSVRILSHEHGLADAPRSAPVDGPDMKKRKISHDEVIMALRRKVMSKGGVGGTHALSMAQAGTAPKGHPLQVAAQSTPRRSSLAVITHSSDGDDLGEEAGAAGTLSSSSSSSSSMSTPVESAASSPLLRAAAGEDRAQRVSSISRIVDAESNAGGGSRSDVAA</sequence>
<feature type="compositionally biased region" description="Low complexity" evidence="1">
    <location>
        <begin position="79"/>
        <end position="96"/>
    </location>
</feature>
<feature type="region of interest" description="Disordered" evidence="1">
    <location>
        <begin position="438"/>
        <end position="538"/>
    </location>
</feature>
<dbReference type="OrthoDB" id="2272836at2759"/>
<evidence type="ECO:0000256" key="1">
    <source>
        <dbReference type="SAM" id="MobiDB-lite"/>
    </source>
</evidence>
<feature type="region of interest" description="Disordered" evidence="1">
    <location>
        <begin position="264"/>
        <end position="369"/>
    </location>
</feature>
<feature type="compositionally biased region" description="Low complexity" evidence="1">
    <location>
        <begin position="473"/>
        <end position="506"/>
    </location>
</feature>
<accession>A0A9W8GI25</accession>
<feature type="compositionally biased region" description="Low complexity" evidence="1">
    <location>
        <begin position="319"/>
        <end position="344"/>
    </location>
</feature>
<feature type="compositionally biased region" description="Basic residues" evidence="1">
    <location>
        <begin position="1"/>
        <end position="10"/>
    </location>
</feature>
<protein>
    <submittedName>
        <fullName evidence="2">Uncharacterized protein</fullName>
    </submittedName>
</protein>